<dbReference type="AlphaFoldDB" id="A0AB94ICC3"/>
<keyword evidence="3" id="KW-1185">Reference proteome</keyword>
<name>A0AB94ICC3_9GAMM</name>
<feature type="transmembrane region" description="Helical" evidence="1">
    <location>
        <begin position="97"/>
        <end position="118"/>
    </location>
</feature>
<evidence type="ECO:0000313" key="2">
    <source>
        <dbReference type="EMBL" id="TEA27066.1"/>
    </source>
</evidence>
<comment type="caution">
    <text evidence="2">The sequence shown here is derived from an EMBL/GenBank/DDBJ whole genome shotgun (WGS) entry which is preliminary data.</text>
</comment>
<accession>A0AB94ICC3</accession>
<gene>
    <name evidence="2" type="ORF">O970_05605</name>
</gene>
<dbReference type="Proteomes" id="UP000506160">
    <property type="component" value="Unassembled WGS sequence"/>
</dbReference>
<feature type="transmembrane region" description="Helical" evidence="1">
    <location>
        <begin position="235"/>
        <end position="252"/>
    </location>
</feature>
<reference evidence="2 3" key="1">
    <citation type="journal article" date="2014" name="Appl. Environ. Microbiol.">
        <title>Genomic features of a bumble bee symbiont reflect its host environment.</title>
        <authorList>
            <person name="Martinson V.G."/>
            <person name="Magoc T."/>
            <person name="Koch H."/>
            <person name="Salzberg S.L."/>
            <person name="Moran N.A."/>
        </authorList>
    </citation>
    <scope>NUCLEOTIDE SEQUENCE [LARGE SCALE GENOMIC DNA]</scope>
    <source>
        <strain evidence="2 3">Bimp</strain>
    </source>
</reference>
<feature type="transmembrane region" description="Helical" evidence="1">
    <location>
        <begin position="138"/>
        <end position="159"/>
    </location>
</feature>
<feature type="transmembrane region" description="Helical" evidence="1">
    <location>
        <begin position="44"/>
        <end position="65"/>
    </location>
</feature>
<keyword evidence="1" id="KW-0472">Membrane</keyword>
<dbReference type="EMBL" id="AWGA01000056">
    <property type="protein sequence ID" value="TEA27066.1"/>
    <property type="molecule type" value="Genomic_DNA"/>
</dbReference>
<evidence type="ECO:0000313" key="3">
    <source>
        <dbReference type="Proteomes" id="UP000506160"/>
    </source>
</evidence>
<organism evidence="2 3">
    <name type="scientific">Candidatus Schmidhempelia bombi str. Bimp</name>
    <dbReference type="NCBI Taxonomy" id="1387197"/>
    <lineage>
        <taxon>Bacteria</taxon>
        <taxon>Pseudomonadati</taxon>
        <taxon>Pseudomonadota</taxon>
        <taxon>Gammaproteobacteria</taxon>
        <taxon>Orbales</taxon>
        <taxon>Orbaceae</taxon>
        <taxon>Candidatus Schmidhempelia</taxon>
    </lineage>
</organism>
<feature type="transmembrane region" description="Helical" evidence="1">
    <location>
        <begin position="206"/>
        <end position="223"/>
    </location>
</feature>
<protein>
    <submittedName>
        <fullName evidence="2">DUF2157 domain-containing protein</fullName>
    </submittedName>
</protein>
<keyword evidence="1" id="KW-1133">Transmembrane helix</keyword>
<feature type="transmembrane region" description="Helical" evidence="1">
    <location>
        <begin position="71"/>
        <end position="92"/>
    </location>
</feature>
<proteinExistence type="predicted"/>
<feature type="transmembrane region" description="Helical" evidence="1">
    <location>
        <begin position="305"/>
        <end position="326"/>
    </location>
</feature>
<feature type="transmembrane region" description="Helical" evidence="1">
    <location>
        <begin position="166"/>
        <end position="186"/>
    </location>
</feature>
<keyword evidence="1" id="KW-0812">Transmembrane</keyword>
<evidence type="ECO:0000256" key="1">
    <source>
        <dbReference type="SAM" id="Phobius"/>
    </source>
</evidence>
<sequence>MKITYKQLVSAVEQKIVTTTQAEQLWAFWQAQNKNLPTFKLTHVLYYLGGMIAIGAMSLFMNLGWERLGGIGLLCICVIYAIIAFSLGEFLLRRYDLVIPATVLITLVTVLTPLAVYALEQVIGFWDTDYFYQNYYQHNILCRLIMEIATIVVSICLIYRYRFPFLFLPLASALWCMSLDLTLYLFDLLGYLREGFDYANYSTIREYVSLLFGLFITGIAFVIDLKNKTVKDFSFWLYLSGVITFWGALSSMYSDSELAKFCYCCINLLMILIGATIARKVFVVFGALGITGYLAHLAYDVFEDSLLFPLVLTLIGLFIIFIGIIWQRHEKAINHYLLQFLPQGLKNSIQFRKY</sequence>
<dbReference type="RefSeq" id="WP_024496156.1">
    <property type="nucleotide sequence ID" value="NZ_AWGA01000056.1"/>
</dbReference>